<dbReference type="SMART" id="SM00320">
    <property type="entry name" value="WD40"/>
    <property type="match status" value="8"/>
</dbReference>
<gene>
    <name evidence="4" type="ORF">C1SCF055_LOCUS32241</name>
</gene>
<evidence type="ECO:0000256" key="3">
    <source>
        <dbReference type="PROSITE-ProRule" id="PRU00221"/>
    </source>
</evidence>
<dbReference type="PANTHER" id="PTHR19848:SF8">
    <property type="entry name" value="F-BOX AND WD REPEAT DOMAIN CONTAINING 7"/>
    <property type="match status" value="1"/>
</dbReference>
<accession>A0A9P1GBA3</accession>
<dbReference type="EMBL" id="CAMXCT030003867">
    <property type="protein sequence ID" value="CAL4793925.1"/>
    <property type="molecule type" value="Genomic_DNA"/>
</dbReference>
<proteinExistence type="predicted"/>
<evidence type="ECO:0000256" key="1">
    <source>
        <dbReference type="ARBA" id="ARBA00022574"/>
    </source>
</evidence>
<keyword evidence="1 3" id="KW-0853">WD repeat</keyword>
<dbReference type="Proteomes" id="UP001152797">
    <property type="component" value="Unassembled WGS sequence"/>
</dbReference>
<dbReference type="SUPFAM" id="SSF50998">
    <property type="entry name" value="Quinoprotein alcohol dehydrogenase-like"/>
    <property type="match status" value="1"/>
</dbReference>
<dbReference type="InterPro" id="IPR015943">
    <property type="entry name" value="WD40/YVTN_repeat-like_dom_sf"/>
</dbReference>
<dbReference type="Pfam" id="PF00400">
    <property type="entry name" value="WD40"/>
    <property type="match status" value="6"/>
</dbReference>
<evidence type="ECO:0000313" key="4">
    <source>
        <dbReference type="EMBL" id="CAI4006613.1"/>
    </source>
</evidence>
<protein>
    <submittedName>
        <fullName evidence="5">WD40 repeat protein</fullName>
    </submittedName>
</protein>
<feature type="repeat" description="WD" evidence="3">
    <location>
        <begin position="377"/>
        <end position="411"/>
    </location>
</feature>
<dbReference type="OrthoDB" id="4925040at2759"/>
<dbReference type="Gene3D" id="2.130.10.10">
    <property type="entry name" value="YVTN repeat-like/Quinoprotein amine dehydrogenase"/>
    <property type="match status" value="3"/>
</dbReference>
<name>A0A9P1GBA3_9DINO</name>
<feature type="repeat" description="WD" evidence="3">
    <location>
        <begin position="81"/>
        <end position="103"/>
    </location>
</feature>
<feature type="repeat" description="WD" evidence="3">
    <location>
        <begin position="234"/>
        <end position="265"/>
    </location>
</feature>
<dbReference type="InterPro" id="IPR020472">
    <property type="entry name" value="WD40_PAC1"/>
</dbReference>
<organism evidence="4">
    <name type="scientific">Cladocopium goreaui</name>
    <dbReference type="NCBI Taxonomy" id="2562237"/>
    <lineage>
        <taxon>Eukaryota</taxon>
        <taxon>Sar</taxon>
        <taxon>Alveolata</taxon>
        <taxon>Dinophyceae</taxon>
        <taxon>Suessiales</taxon>
        <taxon>Symbiodiniaceae</taxon>
        <taxon>Cladocopium</taxon>
    </lineage>
</organism>
<evidence type="ECO:0000313" key="5">
    <source>
        <dbReference type="EMBL" id="CAL4793925.1"/>
    </source>
</evidence>
<reference evidence="4" key="1">
    <citation type="submission" date="2022-10" db="EMBL/GenBank/DDBJ databases">
        <authorList>
            <person name="Chen Y."/>
            <person name="Dougan E. K."/>
            <person name="Chan C."/>
            <person name="Rhodes N."/>
            <person name="Thang M."/>
        </authorList>
    </citation>
    <scope>NUCLEOTIDE SEQUENCE</scope>
</reference>
<dbReference type="EMBL" id="CAMXCT010003867">
    <property type="protein sequence ID" value="CAI4006613.1"/>
    <property type="molecule type" value="Genomic_DNA"/>
</dbReference>
<dbReference type="PRINTS" id="PR00320">
    <property type="entry name" value="GPROTEINBRPT"/>
</dbReference>
<reference evidence="5 6" key="2">
    <citation type="submission" date="2024-05" db="EMBL/GenBank/DDBJ databases">
        <authorList>
            <person name="Chen Y."/>
            <person name="Shah S."/>
            <person name="Dougan E. K."/>
            <person name="Thang M."/>
            <person name="Chan C."/>
        </authorList>
    </citation>
    <scope>NUCLEOTIDE SEQUENCE [LARGE SCALE GENOMIC DNA]</scope>
</reference>
<dbReference type="PANTHER" id="PTHR19848">
    <property type="entry name" value="WD40 REPEAT PROTEIN"/>
    <property type="match status" value="1"/>
</dbReference>
<evidence type="ECO:0000256" key="2">
    <source>
        <dbReference type="ARBA" id="ARBA00022737"/>
    </source>
</evidence>
<dbReference type="InterPro" id="IPR001680">
    <property type="entry name" value="WD40_rpt"/>
</dbReference>
<dbReference type="PROSITE" id="PS50294">
    <property type="entry name" value="WD_REPEATS_REGION"/>
    <property type="match status" value="4"/>
</dbReference>
<evidence type="ECO:0000313" key="6">
    <source>
        <dbReference type="Proteomes" id="UP001152797"/>
    </source>
</evidence>
<sequence>MTLTLRAAMAFTGQELPPIEVSGGDSLRQLRVKVAEACGVAPHLVNLLRESWPLKEQGIVGEELDDGCMVQVALAVPGKEIITASQDGSARVWNADTGHCMFHLTPPSTSGAVHSVLLSRCGKVAVTGSADGSIRSWCLEDGSSKLLEGHSRAVAQMRLSPDGSKLLSASDDSTVRCWHLQDGRCLLALEHPDAFERGVRSVAFAPDGRCFVAAGANGVVVQYSTETGEILASLHGHSAAVHTVVFAAEGRRILSASDDRTARIWHTAPGRPCMILGDPGRCLCLLCDLRERDEGDGSGPAFAAAFSPEGEQALVAHFARCARLYCASSGYCHHVFHHKDAVLAVDFSPDGLLALTASDDTTCALWRVSDGQLVFQLMGHNAGVNTACFLPDGTQVLSASDDREARLWSISGNCLQVFSGHQKRLHSADFCR</sequence>
<keyword evidence="6" id="KW-1185">Reference proteome</keyword>
<dbReference type="InterPro" id="IPR011047">
    <property type="entry name" value="Quinoprotein_ADH-like_sf"/>
</dbReference>
<dbReference type="PROSITE" id="PS50082">
    <property type="entry name" value="WD_REPEATS_2"/>
    <property type="match status" value="5"/>
</dbReference>
<dbReference type="EMBL" id="CAMXCT020003867">
    <property type="protein sequence ID" value="CAL1159988.1"/>
    <property type="molecule type" value="Genomic_DNA"/>
</dbReference>
<comment type="caution">
    <text evidence="4">The sequence shown here is derived from an EMBL/GenBank/DDBJ whole genome shotgun (WGS) entry which is preliminary data.</text>
</comment>
<feature type="repeat" description="WD" evidence="3">
    <location>
        <begin position="335"/>
        <end position="376"/>
    </location>
</feature>
<keyword evidence="2" id="KW-0677">Repeat</keyword>
<dbReference type="AlphaFoldDB" id="A0A9P1GBA3"/>
<feature type="repeat" description="WD" evidence="3">
    <location>
        <begin position="147"/>
        <end position="188"/>
    </location>
</feature>
<dbReference type="CDD" id="cd00200">
    <property type="entry name" value="WD40"/>
    <property type="match status" value="1"/>
</dbReference>